<dbReference type="AlphaFoldDB" id="A0AAU8NAP7"/>
<comment type="catalytic activity">
    <reaction evidence="1">
        <text>3',5'-cyclic CMP + H2O = CMP + H(+)</text>
        <dbReference type="Rhea" id="RHEA:72675"/>
        <dbReference type="ChEBI" id="CHEBI:15377"/>
        <dbReference type="ChEBI" id="CHEBI:15378"/>
        <dbReference type="ChEBI" id="CHEBI:58003"/>
        <dbReference type="ChEBI" id="CHEBI:60377"/>
    </reaction>
    <physiologicalReaction direction="left-to-right" evidence="1">
        <dbReference type="Rhea" id="RHEA:72676"/>
    </physiologicalReaction>
</comment>
<dbReference type="InterPro" id="IPR050855">
    <property type="entry name" value="NDM-1-like"/>
</dbReference>
<protein>
    <submittedName>
        <fullName evidence="5">MBL fold metallo-hydrolase</fullName>
    </submittedName>
</protein>
<feature type="domain" description="Metallo-beta-lactamase" evidence="4">
    <location>
        <begin position="20"/>
        <end position="220"/>
    </location>
</feature>
<proteinExistence type="predicted"/>
<comment type="catalytic activity">
    <reaction evidence="3">
        <text>3',5'-cyclic UMP + H2O = UMP + H(+)</text>
        <dbReference type="Rhea" id="RHEA:70575"/>
        <dbReference type="ChEBI" id="CHEBI:15377"/>
        <dbReference type="ChEBI" id="CHEBI:15378"/>
        <dbReference type="ChEBI" id="CHEBI:57865"/>
        <dbReference type="ChEBI" id="CHEBI:184387"/>
    </reaction>
    <physiologicalReaction direction="left-to-right" evidence="3">
        <dbReference type="Rhea" id="RHEA:70576"/>
    </physiologicalReaction>
</comment>
<evidence type="ECO:0000259" key="4">
    <source>
        <dbReference type="SMART" id="SM00849"/>
    </source>
</evidence>
<name>A0AAU8NAP7_9BACL</name>
<dbReference type="InterPro" id="IPR036866">
    <property type="entry name" value="RibonucZ/Hydroxyglut_hydro"/>
</dbReference>
<accession>A0AAU8NAP7</accession>
<dbReference type="PANTHER" id="PTHR42951">
    <property type="entry name" value="METALLO-BETA-LACTAMASE DOMAIN-CONTAINING"/>
    <property type="match status" value="1"/>
</dbReference>
<dbReference type="PANTHER" id="PTHR42951:SF4">
    <property type="entry name" value="ACYL-COENZYME A THIOESTERASE MBLAC2"/>
    <property type="match status" value="1"/>
</dbReference>
<organism evidence="5">
    <name type="scientific">Paenibacillus sp. AN1007</name>
    <dbReference type="NCBI Taxonomy" id="3151385"/>
    <lineage>
        <taxon>Bacteria</taxon>
        <taxon>Bacillati</taxon>
        <taxon>Bacillota</taxon>
        <taxon>Bacilli</taxon>
        <taxon>Bacillales</taxon>
        <taxon>Paenibacillaceae</taxon>
        <taxon>Paenibacillus</taxon>
    </lineage>
</organism>
<sequence length="287" mass="32889">MLKQLSESIYYMVNDNERERPVLGLVCGEKYSLVIDAGNSVQHAEEFLAEIRQLQVPPVRYVVITHAHWDHFLGMNQYEDAVIIVNRLTEQRLNEWRAYTFDDAALLKYVEGNRLSAHGMQMIQNEVPNRESFTLGRSGIVFEGSLELDLGNKVCTLEQIRSTHTDDSTIVYVPDERTLFLGDSPYSTTTRSLFHYKQHLLLPMIEDIQRYDAVHFLLGHESICDQEEMDMFFGQLTACSQAVTSTSLEEAMDSFEREQGRAPVGDELFFLKALVNDRILNAELPSN</sequence>
<dbReference type="InterPro" id="IPR001279">
    <property type="entry name" value="Metallo-B-lactamas"/>
</dbReference>
<evidence type="ECO:0000256" key="2">
    <source>
        <dbReference type="ARBA" id="ARBA00034301"/>
    </source>
</evidence>
<dbReference type="RefSeq" id="WP_366289662.1">
    <property type="nucleotide sequence ID" value="NZ_CP159992.1"/>
</dbReference>
<dbReference type="SUPFAM" id="SSF56281">
    <property type="entry name" value="Metallo-hydrolase/oxidoreductase"/>
    <property type="match status" value="1"/>
</dbReference>
<reference evidence="5" key="1">
    <citation type="submission" date="2024-05" db="EMBL/GenBank/DDBJ databases">
        <title>Draft genome assemblies of 36 bacteria isolated from hibernating arctic ground squirrels.</title>
        <authorList>
            <person name="McKee H."/>
            <person name="Mullen L."/>
            <person name="Drown D.M."/>
            <person name="Duddleston K.N."/>
        </authorList>
    </citation>
    <scope>NUCLEOTIDE SEQUENCE</scope>
    <source>
        <strain evidence="5">AN1007</strain>
    </source>
</reference>
<gene>
    <name evidence="5" type="ORF">ABXS70_18095</name>
</gene>
<evidence type="ECO:0000256" key="1">
    <source>
        <dbReference type="ARBA" id="ARBA00034221"/>
    </source>
</evidence>
<evidence type="ECO:0000256" key="3">
    <source>
        <dbReference type="ARBA" id="ARBA00048505"/>
    </source>
</evidence>
<dbReference type="EMBL" id="CP159992">
    <property type="protein sequence ID" value="XCP93140.1"/>
    <property type="molecule type" value="Genomic_DNA"/>
</dbReference>
<dbReference type="Gene3D" id="3.60.15.10">
    <property type="entry name" value="Ribonuclease Z/Hydroxyacylglutathione hydrolase-like"/>
    <property type="match status" value="1"/>
</dbReference>
<dbReference type="Pfam" id="PF00753">
    <property type="entry name" value="Lactamase_B"/>
    <property type="match status" value="1"/>
</dbReference>
<dbReference type="SMART" id="SM00849">
    <property type="entry name" value="Lactamase_B"/>
    <property type="match status" value="1"/>
</dbReference>
<evidence type="ECO:0000313" key="5">
    <source>
        <dbReference type="EMBL" id="XCP93140.1"/>
    </source>
</evidence>
<comment type="function">
    <text evidence="2">Counteracts the endogenous Pycsar antiviral defense system. Phosphodiesterase that enables metal-dependent hydrolysis of host cyclic nucleotide Pycsar defense signals such as cCMP and cUMP.</text>
</comment>